<feature type="coiled-coil region" evidence="21">
    <location>
        <begin position="699"/>
        <end position="780"/>
    </location>
</feature>
<feature type="domain" description="PH" evidence="23">
    <location>
        <begin position="1048"/>
        <end position="1167"/>
    </location>
</feature>
<keyword evidence="17" id="KW-0966">Cell projection</keyword>
<evidence type="ECO:0000256" key="12">
    <source>
        <dbReference type="ARBA" id="ARBA00022771"/>
    </source>
</evidence>
<evidence type="ECO:0000256" key="11">
    <source>
        <dbReference type="ARBA" id="ARBA00022741"/>
    </source>
</evidence>
<dbReference type="Gene3D" id="1.10.510.10">
    <property type="entry name" value="Transferase(Phosphotransferase) domain 1"/>
    <property type="match status" value="1"/>
</dbReference>
<dbReference type="InterPro" id="IPR031597">
    <property type="entry name" value="KELK"/>
</dbReference>
<protein>
    <recommendedName>
        <fullName evidence="5">non-specific serine/threonine protein kinase</fullName>
        <ecNumber evidence="5">2.7.11.1</ecNumber>
    </recommendedName>
</protein>
<evidence type="ECO:0000259" key="25">
    <source>
        <dbReference type="PROSITE" id="PS50081"/>
    </source>
</evidence>
<dbReference type="InterPro" id="IPR014930">
    <property type="entry name" value="Myotonic_dystrophy_kinase_coil"/>
</dbReference>
<dbReference type="FunFam" id="2.30.29.30:FF:000140">
    <property type="entry name" value="CDC42 binding protein kinase beta"/>
    <property type="match status" value="1"/>
</dbReference>
<feature type="binding site" evidence="20">
    <location>
        <position position="103"/>
    </location>
    <ligand>
        <name>ATP</name>
        <dbReference type="ChEBI" id="CHEBI:30616"/>
    </ligand>
</feature>
<dbReference type="InterPro" id="IPR001849">
    <property type="entry name" value="PH_domain"/>
</dbReference>
<dbReference type="CDD" id="cd01243">
    <property type="entry name" value="PH_MRCK"/>
    <property type="match status" value="1"/>
</dbReference>
<keyword evidence="13" id="KW-0418">Kinase</keyword>
<dbReference type="SMART" id="SM00220">
    <property type="entry name" value="S_TKc"/>
    <property type="match status" value="1"/>
</dbReference>
<proteinExistence type="inferred from homology"/>
<evidence type="ECO:0000256" key="22">
    <source>
        <dbReference type="SAM" id="MobiDB-lite"/>
    </source>
</evidence>
<feature type="domain" description="CRIB" evidence="26">
    <location>
        <begin position="1536"/>
        <end position="1549"/>
    </location>
</feature>
<keyword evidence="15 20" id="KW-0067">ATP-binding</keyword>
<dbReference type="Gene3D" id="1.20.5.340">
    <property type="match status" value="1"/>
</dbReference>
<dbReference type="Gene3D" id="3.30.60.20">
    <property type="match status" value="1"/>
</dbReference>
<evidence type="ECO:0000256" key="7">
    <source>
        <dbReference type="ARBA" id="ARBA00022527"/>
    </source>
</evidence>
<feature type="domain" description="CNH" evidence="27">
    <location>
        <begin position="1193"/>
        <end position="1466"/>
    </location>
</feature>
<evidence type="ECO:0000256" key="3">
    <source>
        <dbReference type="ARBA" id="ARBA00004510"/>
    </source>
</evidence>
<feature type="region of interest" description="Disordered" evidence="22">
    <location>
        <begin position="1623"/>
        <end position="1647"/>
    </location>
</feature>
<dbReference type="Pfam" id="PF15796">
    <property type="entry name" value="KELK"/>
    <property type="match status" value="1"/>
</dbReference>
<keyword evidence="11 20" id="KW-0547">Nucleotide-binding</keyword>
<evidence type="ECO:0000256" key="16">
    <source>
        <dbReference type="ARBA" id="ARBA00023054"/>
    </source>
</evidence>
<dbReference type="Pfam" id="PF00780">
    <property type="entry name" value="CNH"/>
    <property type="match status" value="1"/>
</dbReference>
<keyword evidence="8" id="KW-0597">Phosphoprotein</keyword>
<evidence type="ECO:0000256" key="19">
    <source>
        <dbReference type="ARBA" id="ARBA00048679"/>
    </source>
</evidence>
<dbReference type="InterPro" id="IPR002219">
    <property type="entry name" value="PKC_DAG/PE"/>
</dbReference>
<reference evidence="29" key="1">
    <citation type="submission" date="2025-08" db="UniProtKB">
        <authorList>
            <consortium name="Ensembl"/>
        </authorList>
    </citation>
    <scope>IDENTIFICATION</scope>
</reference>
<evidence type="ECO:0000313" key="30">
    <source>
        <dbReference type="Proteomes" id="UP000261620"/>
    </source>
</evidence>
<dbReference type="FunFam" id="3.30.60.20:FF:000005">
    <property type="entry name" value="Non-specific serine/threonine protein kinase"/>
    <property type="match status" value="1"/>
</dbReference>
<evidence type="ECO:0000256" key="18">
    <source>
        <dbReference type="ARBA" id="ARBA00047899"/>
    </source>
</evidence>
<dbReference type="GO" id="GO:0005856">
    <property type="term" value="C:cytoskeleton"/>
    <property type="evidence" value="ECO:0007669"/>
    <property type="project" value="TreeGrafter"/>
</dbReference>
<keyword evidence="9" id="KW-0808">Transferase</keyword>
<dbReference type="Pfam" id="PF08826">
    <property type="entry name" value="DMPK_coil"/>
    <property type="match status" value="1"/>
</dbReference>
<comment type="cofactor">
    <cofactor evidence="1">
        <name>Mg(2+)</name>
        <dbReference type="ChEBI" id="CHEBI:18420"/>
    </cofactor>
</comment>
<feature type="compositionally biased region" description="Pro residues" evidence="22">
    <location>
        <begin position="1623"/>
        <end position="1641"/>
    </location>
</feature>
<feature type="domain" description="Phorbol-ester/DAG-type" evidence="25">
    <location>
        <begin position="978"/>
        <end position="1028"/>
    </location>
</feature>
<dbReference type="PROSITE" id="PS00107">
    <property type="entry name" value="PROTEIN_KINASE_ATP"/>
    <property type="match status" value="1"/>
</dbReference>
<feature type="compositionally biased region" description="Basic and acidic residues" evidence="22">
    <location>
        <begin position="595"/>
        <end position="625"/>
    </location>
</feature>
<dbReference type="GO" id="GO:0004674">
    <property type="term" value="F:protein serine/threonine kinase activity"/>
    <property type="evidence" value="ECO:0007669"/>
    <property type="project" value="UniProtKB-KW"/>
</dbReference>
<dbReference type="SUPFAM" id="SSF56112">
    <property type="entry name" value="Protein kinase-like (PK-like)"/>
    <property type="match status" value="1"/>
</dbReference>
<keyword evidence="10" id="KW-0479">Metal-binding</keyword>
<evidence type="ECO:0000256" key="4">
    <source>
        <dbReference type="ARBA" id="ARBA00005719"/>
    </source>
</evidence>
<keyword evidence="7" id="KW-0723">Serine/threonine-protein kinase</keyword>
<comment type="subcellular location">
    <subcellularLocation>
        <location evidence="3">Cell projection</location>
        <location evidence="3">Lamellipodium</location>
    </subcellularLocation>
    <subcellularLocation>
        <location evidence="2">Cytoplasm</location>
    </subcellularLocation>
</comment>
<dbReference type="Pfam" id="PF00433">
    <property type="entry name" value="Pkinase_C"/>
    <property type="match status" value="1"/>
</dbReference>
<dbReference type="OMA" id="ELEALKX"/>
<dbReference type="GO" id="GO:0031032">
    <property type="term" value="P:actomyosin structure organization"/>
    <property type="evidence" value="ECO:0007669"/>
    <property type="project" value="TreeGrafter"/>
</dbReference>
<dbReference type="PROSITE" id="PS00479">
    <property type="entry name" value="ZF_DAG_PE_1"/>
    <property type="match status" value="1"/>
</dbReference>
<dbReference type="PROSITE" id="PS50003">
    <property type="entry name" value="PH_DOMAIN"/>
    <property type="match status" value="1"/>
</dbReference>
<dbReference type="PROSITE" id="PS50011">
    <property type="entry name" value="PROTEIN_KINASE_DOM"/>
    <property type="match status" value="1"/>
</dbReference>
<keyword evidence="12" id="KW-0863">Zinc-finger</keyword>
<evidence type="ECO:0000256" key="9">
    <source>
        <dbReference type="ARBA" id="ARBA00022679"/>
    </source>
</evidence>
<dbReference type="InterPro" id="IPR001180">
    <property type="entry name" value="CNH_dom"/>
</dbReference>
<dbReference type="PROSITE" id="PS00108">
    <property type="entry name" value="PROTEIN_KINASE_ST"/>
    <property type="match status" value="1"/>
</dbReference>
<dbReference type="Pfam" id="PF25346">
    <property type="entry name" value="PH_MRCK"/>
    <property type="match status" value="1"/>
</dbReference>
<dbReference type="Gene3D" id="2.30.29.30">
    <property type="entry name" value="Pleckstrin-homology domain (PH domain)/Phosphotyrosine-binding domain (PTB)"/>
    <property type="match status" value="1"/>
</dbReference>
<dbReference type="InterPro" id="IPR011993">
    <property type="entry name" value="PH-like_dom_sf"/>
</dbReference>
<feature type="region of interest" description="Disordered" evidence="22">
    <location>
        <begin position="554"/>
        <end position="574"/>
    </location>
</feature>
<dbReference type="SMART" id="SM00036">
    <property type="entry name" value="CNH"/>
    <property type="match status" value="1"/>
</dbReference>
<accession>A0A3Q3XCB8</accession>
<dbReference type="InterPro" id="IPR000961">
    <property type="entry name" value="AGC-kinase_C"/>
</dbReference>
<dbReference type="SMART" id="SM00109">
    <property type="entry name" value="C1"/>
    <property type="match status" value="1"/>
</dbReference>
<dbReference type="InterPro" id="IPR008271">
    <property type="entry name" value="Ser/Thr_kinase_AS"/>
</dbReference>
<feature type="region of interest" description="Disordered" evidence="22">
    <location>
        <begin position="595"/>
        <end position="657"/>
    </location>
</feature>
<evidence type="ECO:0000256" key="8">
    <source>
        <dbReference type="ARBA" id="ARBA00022553"/>
    </source>
</evidence>
<dbReference type="InterPro" id="IPR000095">
    <property type="entry name" value="CRIB_dom"/>
</dbReference>
<dbReference type="SMART" id="SM00285">
    <property type="entry name" value="PBD"/>
    <property type="match status" value="1"/>
</dbReference>
<dbReference type="InterPro" id="IPR017441">
    <property type="entry name" value="Protein_kinase_ATP_BS"/>
</dbReference>
<sequence>MSALVRLKRLEELLLEQKEAGCLSVEALLDLLLCLYTECSHSPLKREKHVTDFLEWVKPFTSTVKDMRLHRDDFEMLKVIGRGAFGEVAVVKMKHTEMVYAMKILNKWEMLKRAETACFREERDVLVKGDSQWITTLHYAFQDDNYLYLVMDYYVGGDLLTLLSKFEDRLPEDMSKFYVAEMVLAIYSIHQQHYIHRDIKPDNVLLDVNGHIRLADFGSCLRMMEDGTVQSSVAVGTPDYISPEILQAMEDGMGRYGPECDWWSLGVCMYEMLYGETPFYAESLVETYGKIMNHEDRFQFPSHVTDVSEDAKDLIQRLLCSRERRLGLNGISDFKSHPFFSGIDWDNIRSMEAPYIPEVSSPTDTSNFDVDDDVLKNPDITPPTSHTGFTGQHLPFVGFTYTTGSCFADTGSVSQARLGLRQEAGGGEGQEVEAFEKRIQSTQALQAPARGGTLTRDREIKKLNEEIERLKKKLADSDRLEHQLEEAVTLRQDYESSASKLKTLERQVKTLRQEKDEVHKQLADSLERLRSQTKELKEAHSQRKLALQEFSDLSERMSDLRSSKQRLSRQLRDKEEEMDALLQKMDTMKQEIRKTEKNRKELEAQLDDAKAEASKERKLREHSEVYSKQLETELESLKSQQGRGAVAGGAESQQELSRVKADLDKKILFYEEELLRRDSTYSSEIKNLRKDLHESEGAQLAANKELLQLRDKLDKAKRDRQAETDEAVAALKEKHEREKNLLTEENRKLTAETDKLCSFVDRLTAQNRQLEDDLQDLSSKKESVAHWEAQIAEIIQWVSDEKDARGYLQALATKMTEELETLRSSSLGTRPLDPLWKVRRSQKLDMSARLELQSALDAEIRAKQLVQEELRKIKAANISLESKLKESEERNRVMGEQMEGLKKEMEESMSRSDKGLKLPDFQDSIFEYFNTSPLAPDLTFRVSHVSVWRRFAAVVTVSTATVTHVYFITIICCLQPKAHQLSIKTFSSPTQCTHCTSLMVGLIRQGYACEVCSFICHISCKDHAPLVCPIPAEQAKRPQGIDVQRGIGTAYKGYVKIPKPSGVKKGWQRAFAVVSDCKLFLYDVPEGKSTQPGVVASLVLDLRDEEFSVSSVLASDVIHATTKDIPCIFRMTSSQLISQLSSVSLLVLAESEEEKSKWVRILEGVQSIVTKNLLKNRQVHVLHEAYDASLPIIKTTLSAAVLDRERIALGTEDGLFVVEVTRDVIVRAVDSKKVYQIELIPKEKIIALLCGRNRHVHLHAWGALEGAESNFDVKLTETKGCQALTTGLLRPGGPACLLAGVKRQVQCHEITRAKPNYKKLWEVQAPGTVQWLGIVRERLCVGYPSGFALLALQGESSPISLVSPADPSLAFLAQQPLDALHALEVGSTELLLCFSQLGIYVDGQGRRSRTQELMWPATPLACSSNSSHLTVYSEYGVDVFDIHTTEWVQTISLRKIRPLNVEGTLNLLSSEPPRLIYFSNTSSEGDLTIPDTSDHSRKLMVRTRSKRKFLFKVPEEERLQQRREMLRDPERRSKMISNPTNFNHVAHMGPGDGMQVLMDLPLVTPPHCTSSCWHVLLPHSLPRTVHHTDSSLLSSSSHLTFCILSTSLIFRLVMSLPSPPPRLPLPPPPPPVTPSSLPPPTLSTSIT</sequence>
<comment type="catalytic activity">
    <reaction evidence="18">
        <text>L-threonyl-[protein] + ATP = O-phospho-L-threonyl-[protein] + ADP + H(+)</text>
        <dbReference type="Rhea" id="RHEA:46608"/>
        <dbReference type="Rhea" id="RHEA-COMP:11060"/>
        <dbReference type="Rhea" id="RHEA-COMP:11605"/>
        <dbReference type="ChEBI" id="CHEBI:15378"/>
        <dbReference type="ChEBI" id="CHEBI:30013"/>
        <dbReference type="ChEBI" id="CHEBI:30616"/>
        <dbReference type="ChEBI" id="CHEBI:61977"/>
        <dbReference type="ChEBI" id="CHEBI:456216"/>
        <dbReference type="EC" id="2.7.11.1"/>
    </reaction>
</comment>
<dbReference type="PROSITE" id="PS50219">
    <property type="entry name" value="CNH"/>
    <property type="match status" value="1"/>
</dbReference>
<evidence type="ECO:0000259" key="27">
    <source>
        <dbReference type="PROSITE" id="PS50219"/>
    </source>
</evidence>
<dbReference type="Pfam" id="PF00069">
    <property type="entry name" value="Pkinase"/>
    <property type="match status" value="1"/>
</dbReference>
<evidence type="ECO:0000259" key="23">
    <source>
        <dbReference type="PROSITE" id="PS50003"/>
    </source>
</evidence>
<organism evidence="29 30">
    <name type="scientific">Mola mola</name>
    <name type="common">Ocean sunfish</name>
    <name type="synonym">Tetraodon mola</name>
    <dbReference type="NCBI Taxonomy" id="94237"/>
    <lineage>
        <taxon>Eukaryota</taxon>
        <taxon>Metazoa</taxon>
        <taxon>Chordata</taxon>
        <taxon>Craniata</taxon>
        <taxon>Vertebrata</taxon>
        <taxon>Euteleostomi</taxon>
        <taxon>Actinopterygii</taxon>
        <taxon>Neopterygii</taxon>
        <taxon>Teleostei</taxon>
        <taxon>Neoteleostei</taxon>
        <taxon>Acanthomorphata</taxon>
        <taxon>Eupercaria</taxon>
        <taxon>Tetraodontiformes</taxon>
        <taxon>Molidae</taxon>
        <taxon>Mola</taxon>
    </lineage>
</organism>
<evidence type="ECO:0000256" key="17">
    <source>
        <dbReference type="ARBA" id="ARBA00023273"/>
    </source>
</evidence>
<comment type="similarity">
    <text evidence="4">Belongs to the protein kinase superfamily. AGC Ser/Thr protein kinase family. DMPK subfamily.</text>
</comment>
<dbReference type="SUPFAM" id="SSF50729">
    <property type="entry name" value="PH domain-like"/>
    <property type="match status" value="1"/>
</dbReference>
<dbReference type="GO" id="GO:0030027">
    <property type="term" value="C:lamellipodium"/>
    <property type="evidence" value="ECO:0007669"/>
    <property type="project" value="UniProtKB-SubCell"/>
</dbReference>
<dbReference type="Proteomes" id="UP000261620">
    <property type="component" value="Unplaced"/>
</dbReference>
<dbReference type="SUPFAM" id="SSF57889">
    <property type="entry name" value="Cysteine-rich domain"/>
    <property type="match status" value="1"/>
</dbReference>
<feature type="coiled-coil region" evidence="21">
    <location>
        <begin position="863"/>
        <end position="904"/>
    </location>
</feature>
<reference evidence="29" key="2">
    <citation type="submission" date="2025-09" db="UniProtKB">
        <authorList>
            <consortium name="Ensembl"/>
        </authorList>
    </citation>
    <scope>IDENTIFICATION</scope>
</reference>
<dbReference type="PANTHER" id="PTHR22988:SF34">
    <property type="entry name" value="SERINE_THREONINE-PROTEIN KINASE MRCK BETA"/>
    <property type="match status" value="1"/>
</dbReference>
<evidence type="ECO:0000259" key="24">
    <source>
        <dbReference type="PROSITE" id="PS50011"/>
    </source>
</evidence>
<evidence type="ECO:0000256" key="5">
    <source>
        <dbReference type="ARBA" id="ARBA00012513"/>
    </source>
</evidence>
<dbReference type="SMART" id="SM00233">
    <property type="entry name" value="PH"/>
    <property type="match status" value="1"/>
</dbReference>
<name>A0A3Q3XCB8_MOLML</name>
<dbReference type="PROSITE" id="PS50081">
    <property type="entry name" value="ZF_DAG_PE_2"/>
    <property type="match status" value="1"/>
</dbReference>
<comment type="catalytic activity">
    <reaction evidence="19">
        <text>L-seryl-[protein] + ATP = O-phospho-L-seryl-[protein] + ADP + H(+)</text>
        <dbReference type="Rhea" id="RHEA:17989"/>
        <dbReference type="Rhea" id="RHEA-COMP:9863"/>
        <dbReference type="Rhea" id="RHEA-COMP:11604"/>
        <dbReference type="ChEBI" id="CHEBI:15378"/>
        <dbReference type="ChEBI" id="CHEBI:29999"/>
        <dbReference type="ChEBI" id="CHEBI:30616"/>
        <dbReference type="ChEBI" id="CHEBI:83421"/>
        <dbReference type="ChEBI" id="CHEBI:456216"/>
        <dbReference type="EC" id="2.7.11.1"/>
    </reaction>
</comment>
<keyword evidence="16 21" id="KW-0175">Coiled coil</keyword>
<evidence type="ECO:0000256" key="2">
    <source>
        <dbReference type="ARBA" id="ARBA00004496"/>
    </source>
</evidence>
<dbReference type="InterPro" id="IPR000719">
    <property type="entry name" value="Prot_kinase_dom"/>
</dbReference>
<evidence type="ECO:0000256" key="14">
    <source>
        <dbReference type="ARBA" id="ARBA00022833"/>
    </source>
</evidence>
<feature type="domain" description="Protein kinase" evidence="24">
    <location>
        <begin position="74"/>
        <end position="340"/>
    </location>
</feature>
<evidence type="ECO:0000256" key="13">
    <source>
        <dbReference type="ARBA" id="ARBA00022777"/>
    </source>
</evidence>
<dbReference type="InterPro" id="IPR050839">
    <property type="entry name" value="Rho-assoc_Ser/Thr_Kinase"/>
</dbReference>
<keyword evidence="30" id="KW-1185">Reference proteome</keyword>
<dbReference type="STRING" id="94237.ENSMMOP00000023389"/>
<dbReference type="Ensembl" id="ENSMMOT00000023775.1">
    <property type="protein sequence ID" value="ENSMMOP00000023389.1"/>
    <property type="gene ID" value="ENSMMOG00000017792.1"/>
</dbReference>
<dbReference type="PROSITE" id="PS51285">
    <property type="entry name" value="AGC_KINASE_CTER"/>
    <property type="match status" value="1"/>
</dbReference>
<evidence type="ECO:0000256" key="20">
    <source>
        <dbReference type="PROSITE-ProRule" id="PRU10141"/>
    </source>
</evidence>
<dbReference type="PROSITE" id="PS50108">
    <property type="entry name" value="CRIB"/>
    <property type="match status" value="1"/>
</dbReference>
<dbReference type="PANTHER" id="PTHR22988">
    <property type="entry name" value="MYOTONIC DYSTROPHY S/T KINASE-RELATED"/>
    <property type="match status" value="1"/>
</dbReference>
<evidence type="ECO:0000313" key="29">
    <source>
        <dbReference type="Ensembl" id="ENSMMOP00000023389.1"/>
    </source>
</evidence>
<dbReference type="GO" id="GO:0008270">
    <property type="term" value="F:zinc ion binding"/>
    <property type="evidence" value="ECO:0007669"/>
    <property type="project" value="UniProtKB-KW"/>
</dbReference>
<evidence type="ECO:0000256" key="1">
    <source>
        <dbReference type="ARBA" id="ARBA00001946"/>
    </source>
</evidence>
<dbReference type="InterPro" id="IPR011009">
    <property type="entry name" value="Kinase-like_dom_sf"/>
</dbReference>
<evidence type="ECO:0000256" key="15">
    <source>
        <dbReference type="ARBA" id="ARBA00022840"/>
    </source>
</evidence>
<feature type="domain" description="AGC-kinase C-terminal" evidence="28">
    <location>
        <begin position="341"/>
        <end position="411"/>
    </location>
</feature>
<dbReference type="Gene3D" id="3.30.200.20">
    <property type="entry name" value="Phosphorylase Kinase, domain 1"/>
    <property type="match status" value="1"/>
</dbReference>
<keyword evidence="6" id="KW-0963">Cytoplasm</keyword>
<dbReference type="GO" id="GO:0106310">
    <property type="term" value="F:protein serine kinase activity"/>
    <property type="evidence" value="ECO:0007669"/>
    <property type="project" value="RHEA"/>
</dbReference>
<dbReference type="Pfam" id="PF00130">
    <property type="entry name" value="C1_1"/>
    <property type="match status" value="1"/>
</dbReference>
<evidence type="ECO:0000259" key="28">
    <source>
        <dbReference type="PROSITE" id="PS51285"/>
    </source>
</evidence>
<dbReference type="FunFam" id="1.10.510.10:FF:000014">
    <property type="entry name" value="Non-specific serine/threonine protein kinase"/>
    <property type="match status" value="1"/>
</dbReference>
<dbReference type="FunFam" id="3.30.200.20:FF:001055">
    <property type="entry name" value="Serine/threonine-protein kinase MRCK beta"/>
    <property type="match status" value="1"/>
</dbReference>
<evidence type="ECO:0000256" key="10">
    <source>
        <dbReference type="ARBA" id="ARBA00022723"/>
    </source>
</evidence>
<dbReference type="GO" id="GO:0005737">
    <property type="term" value="C:cytoplasm"/>
    <property type="evidence" value="ECO:0007669"/>
    <property type="project" value="UniProtKB-SubCell"/>
</dbReference>
<keyword evidence="14" id="KW-0862">Zinc</keyword>
<dbReference type="GO" id="GO:0005524">
    <property type="term" value="F:ATP binding"/>
    <property type="evidence" value="ECO:0007669"/>
    <property type="project" value="UniProtKB-UniRule"/>
</dbReference>
<dbReference type="CDD" id="cd00132">
    <property type="entry name" value="CRIB"/>
    <property type="match status" value="1"/>
</dbReference>
<dbReference type="InterPro" id="IPR057529">
    <property type="entry name" value="MRCK/ROCK_PH"/>
</dbReference>
<evidence type="ECO:0000256" key="6">
    <source>
        <dbReference type="ARBA" id="ARBA00022490"/>
    </source>
</evidence>
<dbReference type="InterPro" id="IPR046349">
    <property type="entry name" value="C1-like_sf"/>
</dbReference>
<dbReference type="SMART" id="SM00133">
    <property type="entry name" value="S_TK_X"/>
    <property type="match status" value="1"/>
</dbReference>
<evidence type="ECO:0000256" key="21">
    <source>
        <dbReference type="SAM" id="Coils"/>
    </source>
</evidence>
<dbReference type="EC" id="2.7.11.1" evidence="5"/>
<dbReference type="InterPro" id="IPR017892">
    <property type="entry name" value="Pkinase_C"/>
</dbReference>
<evidence type="ECO:0000259" key="26">
    <source>
        <dbReference type="PROSITE" id="PS50108"/>
    </source>
</evidence>